<accession>A0A9X1F2I5</accession>
<feature type="region of interest" description="Disordered" evidence="1">
    <location>
        <begin position="14"/>
        <end position="44"/>
    </location>
</feature>
<keyword evidence="3" id="KW-0966">Cell projection</keyword>
<organism evidence="3 4">
    <name type="scientific">Erythrobacter crassostreae</name>
    <dbReference type="NCBI Taxonomy" id="2828328"/>
    <lineage>
        <taxon>Bacteria</taxon>
        <taxon>Pseudomonadati</taxon>
        <taxon>Pseudomonadota</taxon>
        <taxon>Alphaproteobacteria</taxon>
        <taxon>Sphingomonadales</taxon>
        <taxon>Erythrobacteraceae</taxon>
        <taxon>Erythrobacter/Porphyrobacter group</taxon>
        <taxon>Erythrobacter</taxon>
    </lineage>
</organism>
<dbReference type="RefSeq" id="WP_218404166.1">
    <property type="nucleotide sequence ID" value="NZ_JAGSPC010000001.1"/>
</dbReference>
<reference evidence="3" key="1">
    <citation type="submission" date="2021-04" db="EMBL/GenBank/DDBJ databases">
        <authorList>
            <person name="Pira H."/>
            <person name="Risdian C."/>
            <person name="Wink J."/>
        </authorList>
    </citation>
    <scope>NUCLEOTIDE SEQUENCE</scope>
    <source>
        <strain evidence="3">WH158</strain>
    </source>
</reference>
<sequence length="99" mass="10294">MMSSIELSKLQGVGAPRALSGSDRPQIDARASQARPAAPNSAEAGIKLEVGTAVEASEPPVNNERIAEIRTALKQGSYPLVPTEIADAMIAARISLEIA</sequence>
<keyword evidence="3" id="KW-0969">Cilium</keyword>
<proteinExistence type="predicted"/>
<dbReference type="InterPro" id="IPR031316">
    <property type="entry name" value="FlgM_C"/>
</dbReference>
<protein>
    <submittedName>
        <fullName evidence="3">Flagellar biosynthesis anti-sigma factor FlgM</fullName>
    </submittedName>
</protein>
<evidence type="ECO:0000256" key="1">
    <source>
        <dbReference type="SAM" id="MobiDB-lite"/>
    </source>
</evidence>
<comment type="caution">
    <text evidence="3">The sequence shown here is derived from an EMBL/GenBank/DDBJ whole genome shotgun (WGS) entry which is preliminary data.</text>
</comment>
<dbReference type="EMBL" id="JAGSPC010000001">
    <property type="protein sequence ID" value="MBV7258902.1"/>
    <property type="molecule type" value="Genomic_DNA"/>
</dbReference>
<keyword evidence="3" id="KW-0282">Flagellum</keyword>
<feature type="domain" description="Anti-sigma-28 factor FlgM C-terminal" evidence="2">
    <location>
        <begin position="53"/>
        <end position="90"/>
    </location>
</feature>
<dbReference type="Pfam" id="PF04316">
    <property type="entry name" value="FlgM"/>
    <property type="match status" value="1"/>
</dbReference>
<gene>
    <name evidence="3" type="ORF">KCG46_04825</name>
</gene>
<evidence type="ECO:0000259" key="2">
    <source>
        <dbReference type="Pfam" id="PF04316"/>
    </source>
</evidence>
<keyword evidence="4" id="KW-1185">Reference proteome</keyword>
<dbReference type="AlphaFoldDB" id="A0A9X1F2I5"/>
<evidence type="ECO:0000313" key="4">
    <source>
        <dbReference type="Proteomes" id="UP001138681"/>
    </source>
</evidence>
<dbReference type="Proteomes" id="UP001138681">
    <property type="component" value="Unassembled WGS sequence"/>
</dbReference>
<name>A0A9X1F2I5_9SPHN</name>
<evidence type="ECO:0000313" key="3">
    <source>
        <dbReference type="EMBL" id="MBV7258902.1"/>
    </source>
</evidence>